<dbReference type="RefSeq" id="WP_310799032.1">
    <property type="nucleotide sequence ID" value="NZ_CP123872.1"/>
</dbReference>
<dbReference type="CDD" id="cd02213">
    <property type="entry name" value="cupin_PMI_typeII_C"/>
    <property type="match status" value="1"/>
</dbReference>
<dbReference type="InterPro" id="IPR005835">
    <property type="entry name" value="NTP_transferase_dom"/>
</dbReference>
<dbReference type="InterPro" id="IPR006375">
    <property type="entry name" value="Man1P_GuaTrfase/Man6P_Isoase"/>
</dbReference>
<dbReference type="NCBIfam" id="TIGR01479">
    <property type="entry name" value="GMP_PMI"/>
    <property type="match status" value="1"/>
</dbReference>
<evidence type="ECO:0000259" key="11">
    <source>
        <dbReference type="Pfam" id="PF22640"/>
    </source>
</evidence>
<keyword evidence="13" id="KW-1185">Reference proteome</keyword>
<dbReference type="GO" id="GO:0000271">
    <property type="term" value="P:polysaccharide biosynthetic process"/>
    <property type="evidence" value="ECO:0007669"/>
    <property type="project" value="InterPro"/>
</dbReference>
<evidence type="ECO:0000313" key="13">
    <source>
        <dbReference type="Proteomes" id="UP001268683"/>
    </source>
</evidence>
<comment type="similarity">
    <text evidence="1 8">Belongs to the mannose-6-phosphate isomerase type 2 family.</text>
</comment>
<accession>A0AA52EHD1</accession>
<dbReference type="GO" id="GO:0004475">
    <property type="term" value="F:mannose-1-phosphate guanylyltransferase (GTP) activity"/>
    <property type="evidence" value="ECO:0007669"/>
    <property type="project" value="UniProtKB-EC"/>
</dbReference>
<evidence type="ECO:0000256" key="4">
    <source>
        <dbReference type="ARBA" id="ARBA00022695"/>
    </source>
</evidence>
<evidence type="ECO:0000256" key="7">
    <source>
        <dbReference type="ARBA" id="ARBA00047343"/>
    </source>
</evidence>
<dbReference type="GO" id="GO:0009298">
    <property type="term" value="P:GDP-mannose biosynthetic process"/>
    <property type="evidence" value="ECO:0007669"/>
    <property type="project" value="TreeGrafter"/>
</dbReference>
<keyword evidence="12" id="KW-0413">Isomerase</keyword>
<dbReference type="EC" id="2.7.7.13" evidence="2"/>
<dbReference type="InterPro" id="IPR001538">
    <property type="entry name" value="Man6P_isomerase-2_C"/>
</dbReference>
<sequence length="472" mass="53834">MSKIYPVVLSGGAGTRLWPISRSKYPKQFLKIGQDESLFQECLERLRACDFLEQAIIVSNEDHRFIISQQAEEINYPLQDILLEPLAKNTAAAIAAAVAHVETLDPNAKIIILPSDHYIQDAPLFAETVSRASQYADTDNIICFGITPTFPSTGYGYLKKGPLFKDRREVNTVDSFIEKPNQETAETFMETNDYLWNSGMFLFSISTFTKEIEKYAPETLSLCKESVKQATVDLDFIRLDSAPYEKLSSISIDYAVMEKTSNILLIEGRFEWSDVGTYGSFMNKVAHKDINNNFRVGDIFSERTSESIIYSERQIVNTLGVKDLIIVSTEDVLLVADRAEEQKVGQMINAMSDTKETQFHVKVFRPWGNYHSLHMDDNYQVKKIEVYPGKRLSLQKHNFRAEHWIILEGRATITIDDKTFDLTVNESTFIPSQSTHRLENKTNDPVIMIEVQTGTYFGEDDIIRLEDDFGRL</sequence>
<dbReference type="SUPFAM" id="SSF51182">
    <property type="entry name" value="RmlC-like cupins"/>
    <property type="match status" value="1"/>
</dbReference>
<keyword evidence="4 12" id="KW-0548">Nucleotidyltransferase</keyword>
<evidence type="ECO:0000256" key="5">
    <source>
        <dbReference type="ARBA" id="ARBA00022741"/>
    </source>
</evidence>
<keyword evidence="3 12" id="KW-0808">Transferase</keyword>
<dbReference type="Pfam" id="PF22640">
    <property type="entry name" value="ManC_GMP_beta-helix"/>
    <property type="match status" value="1"/>
</dbReference>
<dbReference type="CDD" id="cd02509">
    <property type="entry name" value="GDP-M1P_Guanylyltransferase"/>
    <property type="match status" value="1"/>
</dbReference>
<evidence type="ECO:0000256" key="6">
    <source>
        <dbReference type="ARBA" id="ARBA00023134"/>
    </source>
</evidence>
<dbReference type="InterPro" id="IPR014710">
    <property type="entry name" value="RmlC-like_jellyroll"/>
</dbReference>
<feature type="domain" description="MannoseP isomerase/GMP-like beta-helix" evidence="11">
    <location>
        <begin position="304"/>
        <end position="349"/>
    </location>
</feature>
<dbReference type="KEGG" id="tmk:QGN29_02225"/>
<evidence type="ECO:0000259" key="9">
    <source>
        <dbReference type="Pfam" id="PF00483"/>
    </source>
</evidence>
<dbReference type="Gene3D" id="3.90.550.10">
    <property type="entry name" value="Spore Coat Polysaccharide Biosynthesis Protein SpsA, Chain A"/>
    <property type="match status" value="1"/>
</dbReference>
<dbReference type="FunFam" id="2.60.120.10:FF:000032">
    <property type="entry name" value="Mannose-1-phosphate guanylyltransferase/mannose-6-phosphate isomerase"/>
    <property type="match status" value="1"/>
</dbReference>
<evidence type="ECO:0000256" key="8">
    <source>
        <dbReference type="RuleBase" id="RU004190"/>
    </source>
</evidence>
<dbReference type="PANTHER" id="PTHR46390:SF1">
    <property type="entry name" value="MANNOSE-1-PHOSPHATE GUANYLYLTRANSFERASE"/>
    <property type="match status" value="1"/>
</dbReference>
<dbReference type="AlphaFoldDB" id="A0AA52EHD1"/>
<feature type="domain" description="Mannose-6-phosphate isomerase type II C-terminal" evidence="10">
    <location>
        <begin position="353"/>
        <end position="467"/>
    </location>
</feature>
<dbReference type="Pfam" id="PF01050">
    <property type="entry name" value="MannoseP_isomer"/>
    <property type="match status" value="1"/>
</dbReference>
<dbReference type="InterPro" id="IPR049577">
    <property type="entry name" value="GMPP_N"/>
</dbReference>
<dbReference type="InterPro" id="IPR054566">
    <property type="entry name" value="ManC/GMP-like_b-helix"/>
</dbReference>
<dbReference type="Proteomes" id="UP001268683">
    <property type="component" value="Chromosome"/>
</dbReference>
<dbReference type="GO" id="GO:0016853">
    <property type="term" value="F:isomerase activity"/>
    <property type="evidence" value="ECO:0007669"/>
    <property type="project" value="UniProtKB-KW"/>
</dbReference>
<dbReference type="Pfam" id="PF00483">
    <property type="entry name" value="NTP_transferase"/>
    <property type="match status" value="1"/>
</dbReference>
<name>A0AA52EHD1_9PROT</name>
<protein>
    <recommendedName>
        <fullName evidence="2">mannose-1-phosphate guanylyltransferase</fullName>
        <ecNumber evidence="2">2.7.7.13</ecNumber>
    </recommendedName>
</protein>
<evidence type="ECO:0000256" key="2">
    <source>
        <dbReference type="ARBA" id="ARBA00012387"/>
    </source>
</evidence>
<dbReference type="InterPro" id="IPR011051">
    <property type="entry name" value="RmlC_Cupin_sf"/>
</dbReference>
<dbReference type="InterPro" id="IPR029044">
    <property type="entry name" value="Nucleotide-diphossugar_trans"/>
</dbReference>
<dbReference type="EMBL" id="CP123872">
    <property type="protein sequence ID" value="WND03183.1"/>
    <property type="molecule type" value="Genomic_DNA"/>
</dbReference>
<evidence type="ECO:0000313" key="12">
    <source>
        <dbReference type="EMBL" id="WND03183.1"/>
    </source>
</evidence>
<proteinExistence type="inferred from homology"/>
<evidence type="ECO:0000256" key="3">
    <source>
        <dbReference type="ARBA" id="ARBA00022679"/>
    </source>
</evidence>
<feature type="domain" description="Nucleotidyl transferase" evidence="9">
    <location>
        <begin position="6"/>
        <end position="284"/>
    </location>
</feature>
<keyword evidence="6" id="KW-0342">GTP-binding</keyword>
<dbReference type="SUPFAM" id="SSF53448">
    <property type="entry name" value="Nucleotide-diphospho-sugar transferases"/>
    <property type="match status" value="1"/>
</dbReference>
<dbReference type="FunFam" id="3.90.550.10:FF:000046">
    <property type="entry name" value="Mannose-1-phosphate guanylyltransferase (GDP)"/>
    <property type="match status" value="1"/>
</dbReference>
<comment type="catalytic activity">
    <reaction evidence="7">
        <text>alpha-D-mannose 1-phosphate + GTP + H(+) = GDP-alpha-D-mannose + diphosphate</text>
        <dbReference type="Rhea" id="RHEA:15229"/>
        <dbReference type="ChEBI" id="CHEBI:15378"/>
        <dbReference type="ChEBI" id="CHEBI:33019"/>
        <dbReference type="ChEBI" id="CHEBI:37565"/>
        <dbReference type="ChEBI" id="CHEBI:57527"/>
        <dbReference type="ChEBI" id="CHEBI:58409"/>
        <dbReference type="EC" id="2.7.7.13"/>
    </reaction>
</comment>
<keyword evidence="5" id="KW-0547">Nucleotide-binding</keyword>
<dbReference type="InterPro" id="IPR051161">
    <property type="entry name" value="Mannose-6P_isomerase_type2"/>
</dbReference>
<gene>
    <name evidence="12" type="ORF">QGN29_02225</name>
</gene>
<organism evidence="12 13">
    <name type="scientific">Temperatibacter marinus</name>
    <dbReference type="NCBI Taxonomy" id="1456591"/>
    <lineage>
        <taxon>Bacteria</taxon>
        <taxon>Pseudomonadati</taxon>
        <taxon>Pseudomonadota</taxon>
        <taxon>Alphaproteobacteria</taxon>
        <taxon>Kordiimonadales</taxon>
        <taxon>Temperatibacteraceae</taxon>
        <taxon>Temperatibacter</taxon>
    </lineage>
</organism>
<dbReference type="GO" id="GO:0005525">
    <property type="term" value="F:GTP binding"/>
    <property type="evidence" value="ECO:0007669"/>
    <property type="project" value="UniProtKB-KW"/>
</dbReference>
<reference evidence="12" key="1">
    <citation type="submission" date="2023-04" db="EMBL/GenBank/DDBJ databases">
        <title>Complete genome sequence of Temperatibacter marinus.</title>
        <authorList>
            <person name="Rong J.-C."/>
            <person name="Yi M.-L."/>
            <person name="Zhao Q."/>
        </authorList>
    </citation>
    <scope>NUCLEOTIDE SEQUENCE</scope>
    <source>
        <strain evidence="12">NBRC 110045</strain>
    </source>
</reference>
<evidence type="ECO:0000259" key="10">
    <source>
        <dbReference type="Pfam" id="PF01050"/>
    </source>
</evidence>
<dbReference type="PANTHER" id="PTHR46390">
    <property type="entry name" value="MANNOSE-1-PHOSPHATE GUANYLYLTRANSFERASE"/>
    <property type="match status" value="1"/>
</dbReference>
<evidence type="ECO:0000256" key="1">
    <source>
        <dbReference type="ARBA" id="ARBA00006115"/>
    </source>
</evidence>
<dbReference type="Gene3D" id="2.60.120.10">
    <property type="entry name" value="Jelly Rolls"/>
    <property type="match status" value="1"/>
</dbReference>